<accession>W9C6R6</accession>
<organism evidence="1 2">
    <name type="scientific">Sclerotinia borealis (strain F-4128)</name>
    <dbReference type="NCBI Taxonomy" id="1432307"/>
    <lineage>
        <taxon>Eukaryota</taxon>
        <taxon>Fungi</taxon>
        <taxon>Dikarya</taxon>
        <taxon>Ascomycota</taxon>
        <taxon>Pezizomycotina</taxon>
        <taxon>Leotiomycetes</taxon>
        <taxon>Helotiales</taxon>
        <taxon>Sclerotiniaceae</taxon>
        <taxon>Sclerotinia</taxon>
    </lineage>
</organism>
<keyword evidence="2" id="KW-1185">Reference proteome</keyword>
<dbReference type="HOGENOM" id="CLU_700503_0_0_1"/>
<sequence length="394" mass="46377">MLRITRWGYRSGFKDWEVISWSILGVDDDTPSPHEKDNSYTRKVNLFWQECLEHANIDALHESSETALTLFDYIDRIYHLSQPKFQVQGVSGAHQPNSLRHVSRTTLRCAMLFVSMKLVEDPTYFYDEKFSMRLTLDQSPWTDCHLNIVTEFLEMRASLHDKEFVAVAWQRLLKRMSTVFFDENNDDFMKAIEYSLFPRFLKYGASKTMHMEYTPVEPDVHAYIQREECNIYLYPCTIFLLALFYNYNTLNQTSLKMFVNVVEFLCTSSEEIRLQLENLYRPVLLYHQLRHYYRRQAESSDTTIGSVRVRFLARIAQILITKAIEIKLEMVELEKLVPAILAFFPSAVGENLANQIRTMNKDGELSTSPDQRDGRVEVCHCKRIKRDELMDEET</sequence>
<evidence type="ECO:0000313" key="1">
    <source>
        <dbReference type="EMBL" id="ESZ91551.1"/>
    </source>
</evidence>
<protein>
    <submittedName>
        <fullName evidence="1">Uncharacterized protein</fullName>
    </submittedName>
</protein>
<reference evidence="1 2" key="1">
    <citation type="journal article" date="2014" name="Genome Announc.">
        <title>Draft genome sequence of Sclerotinia borealis, a psychrophilic plant pathogenic fungus.</title>
        <authorList>
            <person name="Mardanov A.V."/>
            <person name="Beletsky A.V."/>
            <person name="Kadnikov V.V."/>
            <person name="Ignatov A.N."/>
            <person name="Ravin N.V."/>
        </authorList>
    </citation>
    <scope>NUCLEOTIDE SEQUENCE [LARGE SCALE GENOMIC DNA]</scope>
    <source>
        <strain evidence="2">F-4157</strain>
    </source>
</reference>
<dbReference type="Proteomes" id="UP000019487">
    <property type="component" value="Unassembled WGS sequence"/>
</dbReference>
<proteinExistence type="predicted"/>
<dbReference type="AlphaFoldDB" id="W9C6R6"/>
<comment type="caution">
    <text evidence="1">The sequence shown here is derived from an EMBL/GenBank/DDBJ whole genome shotgun (WGS) entry which is preliminary data.</text>
</comment>
<dbReference type="EMBL" id="AYSA01000482">
    <property type="protein sequence ID" value="ESZ91551.1"/>
    <property type="molecule type" value="Genomic_DNA"/>
</dbReference>
<name>W9C6R6_SCLBF</name>
<evidence type="ECO:0000313" key="2">
    <source>
        <dbReference type="Proteomes" id="UP000019487"/>
    </source>
</evidence>
<gene>
    <name evidence="1" type="ORF">SBOR_8052</name>
</gene>